<dbReference type="SUPFAM" id="SSF100950">
    <property type="entry name" value="NagB/RpiA/CoA transferase-like"/>
    <property type="match status" value="1"/>
</dbReference>
<feature type="domain" description="Acetyl-CoA hydrolase/transferase C-terminal" evidence="1">
    <location>
        <begin position="444"/>
        <end position="607"/>
    </location>
</feature>
<accession>A0A4P7BZS1</accession>
<dbReference type="PANTHER" id="PTHR21432:SF20">
    <property type="entry name" value="ACETYL-COA HYDROLASE"/>
    <property type="match status" value="1"/>
</dbReference>
<name>A0A4P7BZS1_9GAMM</name>
<gene>
    <name evidence="2" type="ORF">E3U44_14715</name>
</gene>
<evidence type="ECO:0000313" key="2">
    <source>
        <dbReference type="EMBL" id="QBQ55621.1"/>
    </source>
</evidence>
<dbReference type="GO" id="GO:0008775">
    <property type="term" value="F:acetate CoA-transferase activity"/>
    <property type="evidence" value="ECO:0007669"/>
    <property type="project" value="InterPro"/>
</dbReference>
<organism evidence="2 3">
    <name type="scientific">Nitrosococcus wardiae</name>
    <dbReference type="NCBI Taxonomy" id="1814290"/>
    <lineage>
        <taxon>Bacteria</taxon>
        <taxon>Pseudomonadati</taxon>
        <taxon>Pseudomonadota</taxon>
        <taxon>Gammaproteobacteria</taxon>
        <taxon>Chromatiales</taxon>
        <taxon>Chromatiaceae</taxon>
        <taxon>Nitrosococcus</taxon>
    </lineage>
</organism>
<dbReference type="KEGG" id="nwr:E3U44_14715"/>
<evidence type="ECO:0000313" key="3">
    <source>
        <dbReference type="Proteomes" id="UP000294325"/>
    </source>
</evidence>
<dbReference type="RefSeq" id="WP_134358878.1">
    <property type="nucleotide sequence ID" value="NZ_CP038033.1"/>
</dbReference>
<dbReference type="GO" id="GO:0006083">
    <property type="term" value="P:acetate metabolic process"/>
    <property type="evidence" value="ECO:0007669"/>
    <property type="project" value="InterPro"/>
</dbReference>
<reference evidence="2 3" key="1">
    <citation type="submission" date="2019-03" db="EMBL/GenBank/DDBJ databases">
        <title>The genome sequence of Nitrosococcus wardiae strain D1FHST reveals the archetypal metabolic capacity of ammonia-oxidizing Gammaproteobacteria.</title>
        <authorList>
            <person name="Wang L."/>
            <person name="Lim C.K."/>
            <person name="Hanson T.E."/>
            <person name="Dang H."/>
            <person name="Klotz M.G."/>
        </authorList>
    </citation>
    <scope>NUCLEOTIDE SEQUENCE [LARGE SCALE GENOMIC DNA]</scope>
    <source>
        <strain evidence="2 3">D1FHS</strain>
    </source>
</reference>
<evidence type="ECO:0000259" key="1">
    <source>
        <dbReference type="Pfam" id="PF13336"/>
    </source>
</evidence>
<dbReference type="Gene3D" id="3.40.1080.20">
    <property type="entry name" value="Acetyl-CoA hydrolase/transferase C-terminal domain"/>
    <property type="match status" value="1"/>
</dbReference>
<dbReference type="InterPro" id="IPR037171">
    <property type="entry name" value="NagB/RpiA_transferase-like"/>
</dbReference>
<keyword evidence="3" id="KW-1185">Reference proteome</keyword>
<dbReference type="PANTHER" id="PTHR21432">
    <property type="entry name" value="ACETYL-COA HYDROLASE-RELATED"/>
    <property type="match status" value="1"/>
</dbReference>
<dbReference type="Pfam" id="PF13336">
    <property type="entry name" value="AcetylCoA_hyd_C"/>
    <property type="match status" value="1"/>
</dbReference>
<dbReference type="EMBL" id="CP038033">
    <property type="protein sequence ID" value="QBQ55621.1"/>
    <property type="molecule type" value="Genomic_DNA"/>
</dbReference>
<dbReference type="InterPro" id="IPR038460">
    <property type="entry name" value="AcetylCoA_hyd_C_sf"/>
</dbReference>
<dbReference type="Gene3D" id="3.30.750.70">
    <property type="entry name" value="4-hydroxybutyrate coenzyme like domains"/>
    <property type="match status" value="1"/>
</dbReference>
<dbReference type="AlphaFoldDB" id="A0A4P7BZS1"/>
<dbReference type="Proteomes" id="UP000294325">
    <property type="component" value="Chromosome"/>
</dbReference>
<dbReference type="InterPro" id="IPR026888">
    <property type="entry name" value="AcetylCoA_hyd_C"/>
</dbReference>
<sequence length="728" mass="82613">MLRNNKRPIYYTDVESCVENTLCKVGKHIVLGTPIGLGKPNHLINEFFRRAVQDPSLKLKIFTALTLTKPQWKNGLDRRLIEPLSTRIFGGYPELEYVSALKKNKVPPNIEIAEFYLQPGKFLNSLHAQQNFTSSNYTHVVRDALDSGVNVFAQLISSTQLVANENHYSLSCNPDLTPDIIFKMRQQERGGKKIAILGQVNPELPFMYGDALISPDDFDAIVDHPQYTFKLFAPPNMAINSADYMIGLHASTLIKDGGTIQLGIGSLGDAVTYFINMRHQHNSVYGDLLSESKTLDKFGNMIHNVGGINSFKEGLYANSEMFVEGFMQLYRSGVLKRKVYPHKTLQRLLNKKRISSQVSPETLSCLIEEKIIPPKLNAKAVALLQEWGIFKTEWAYQDGYLYSPRGMDIPADLTDTHAAEKIYHYCLGPQIKGGHLLHASFFLGPQRFYNFLRNLKTEERQQFCMKRISYVNQLYGDEDLKRLQRKDGRFFNSALMVTLDGAIISDKLEDGRTVSGVGGQYNFIAMAHALSDARSIIMLRSIREKHGEISSNIVWNYGHTTIPCHLRDIVITEYGIADLRGKNDREVIIALLKIADSRFQEALLKEAKKAGKIPKGYQIPDGFKDNYPERLEKHFHVYKAQGFVPELPFGTEFTPEEMVLMRVFELLQTMVAKKRFAIPNRHQLKMMTSTPESATAYLKRLQLDNPTTLKEKLMQKLVLYGLSQIGAI</sequence>
<protein>
    <recommendedName>
        <fullName evidence="1">Acetyl-CoA hydrolase/transferase C-terminal domain-containing protein</fullName>
    </recommendedName>
</protein>
<proteinExistence type="predicted"/>
<dbReference type="OrthoDB" id="9801795at2"/>
<dbReference type="Gene3D" id="3.40.1080.10">
    <property type="entry name" value="Glutaconate Coenzyme A-transferase"/>
    <property type="match status" value="1"/>
</dbReference>
<dbReference type="InterPro" id="IPR046433">
    <property type="entry name" value="ActCoA_hydro"/>
</dbReference>